<proteinExistence type="evidence at transcript level"/>
<reference evidence="2" key="1">
    <citation type="journal article" date="2007" name="BMC Genomics">
        <title>An insight into the sialome of the oriental rat flea, Xenopsylla cheopis (Rots).</title>
        <authorList>
            <person name="Andersen J.F."/>
            <person name="Hinnebusch B.J."/>
            <person name="Lucas D.A."/>
            <person name="Conrads T.P."/>
            <person name="Veenstra T.D."/>
            <person name="Pham V.M."/>
            <person name="Ribeiro J.M."/>
        </authorList>
    </citation>
    <scope>NUCLEOTIDE SEQUENCE</scope>
    <source>
        <tissue evidence="2">Salivary gland</tissue>
    </source>
</reference>
<evidence type="ECO:0000313" key="2">
    <source>
        <dbReference type="EMBL" id="ABM55442.1"/>
    </source>
</evidence>
<accession>A2IAC2</accession>
<feature type="chain" id="PRO_5002644536" evidence="1">
    <location>
        <begin position="20"/>
        <end position="83"/>
    </location>
</feature>
<dbReference type="AlphaFoldDB" id="A2IAC2"/>
<feature type="signal peptide" evidence="1">
    <location>
        <begin position="1"/>
        <end position="19"/>
    </location>
</feature>
<keyword evidence="1" id="KW-0732">Signal</keyword>
<name>A2IAC2_XENCH</name>
<dbReference type="EMBL" id="EF179436">
    <property type="protein sequence ID" value="ABM55442.1"/>
    <property type="molecule type" value="mRNA"/>
</dbReference>
<sequence>MKFLMSFVLILGLLQIVFAGRNKEPTCKGTKLADGTFNPDNSDRFCKSSGSIAGTCDSQCKKPCSLEKGGYCDSTNKCICFLK</sequence>
<evidence type="ECO:0000256" key="1">
    <source>
        <dbReference type="SAM" id="SignalP"/>
    </source>
</evidence>
<organism evidence="2">
    <name type="scientific">Xenopsylla cheopis</name>
    <name type="common">Oriental rat flea</name>
    <name type="synonym">Pulex cheopis</name>
    <dbReference type="NCBI Taxonomy" id="163159"/>
    <lineage>
        <taxon>Eukaryota</taxon>
        <taxon>Metazoa</taxon>
        <taxon>Ecdysozoa</taxon>
        <taxon>Arthropoda</taxon>
        <taxon>Hexapoda</taxon>
        <taxon>Insecta</taxon>
        <taxon>Pterygota</taxon>
        <taxon>Neoptera</taxon>
        <taxon>Endopterygota</taxon>
        <taxon>Siphonaptera</taxon>
        <taxon>Pulicidae</taxon>
        <taxon>Xenopsyllinae</taxon>
        <taxon>Xenopsylla</taxon>
    </lineage>
</organism>
<protein>
    <submittedName>
        <fullName evidence="2">Cysteine-rich secreted salivary protein</fullName>
    </submittedName>
</protein>